<evidence type="ECO:0000256" key="11">
    <source>
        <dbReference type="ARBA" id="ARBA00023163"/>
    </source>
</evidence>
<evidence type="ECO:0000313" key="14">
    <source>
        <dbReference type="EMBL" id="BCT93591.1"/>
    </source>
</evidence>
<keyword evidence="9" id="KW-0238">DNA-binding</keyword>
<dbReference type="PROSITE" id="PS50042">
    <property type="entry name" value="CNMP_BINDING_3"/>
    <property type="match status" value="1"/>
</dbReference>
<evidence type="ECO:0000256" key="4">
    <source>
        <dbReference type="ARBA" id="ARBA00022491"/>
    </source>
</evidence>
<keyword evidence="10" id="KW-0010">Activator</keyword>
<gene>
    <name evidence="14" type="ORF">LYSCAS_26150</name>
</gene>
<feature type="domain" description="Cyclic nucleotide-binding" evidence="13">
    <location>
        <begin position="9"/>
        <end position="94"/>
    </location>
</feature>
<dbReference type="Proteomes" id="UP000681317">
    <property type="component" value="Chromosome"/>
</dbReference>
<dbReference type="InterPro" id="IPR050397">
    <property type="entry name" value="Env_Response_Regulators"/>
</dbReference>
<keyword evidence="4" id="KW-0678">Repressor</keyword>
<dbReference type="InterPro" id="IPR018490">
    <property type="entry name" value="cNMP-bd_dom_sf"/>
</dbReference>
<organism evidence="14 15">
    <name type="scientific">Noviluteimonas caseinilytica</name>
    <dbReference type="NCBI Taxonomy" id="2675101"/>
    <lineage>
        <taxon>Bacteria</taxon>
        <taxon>Pseudomonadati</taxon>
        <taxon>Pseudomonadota</taxon>
        <taxon>Gammaproteobacteria</taxon>
        <taxon>Lysobacterales</taxon>
        <taxon>Lysobacteraceae</taxon>
        <taxon>Noviluteimonas</taxon>
    </lineage>
</organism>
<dbReference type="SUPFAM" id="SSF51206">
    <property type="entry name" value="cAMP-binding domain-like"/>
    <property type="match status" value="1"/>
</dbReference>
<keyword evidence="7" id="KW-0805">Transcription regulation</keyword>
<reference evidence="14 15" key="1">
    <citation type="submission" date="2021-03" db="EMBL/GenBank/DDBJ databases">
        <title>Complete Genome Sequences of Two Lysobacter Strains Isolated from Sea Water (Lysobacter caseinilyticus) and Soil (Lysobacter helvus) in South Korea.</title>
        <authorList>
            <person name="Watanabe Y."/>
            <person name="Arakawa K."/>
        </authorList>
    </citation>
    <scope>NUCLEOTIDE SEQUENCE [LARGE SCALE GENOMIC DNA]</scope>
    <source>
        <strain evidence="14 15">KVB24</strain>
    </source>
</reference>
<evidence type="ECO:0000256" key="9">
    <source>
        <dbReference type="ARBA" id="ARBA00023125"/>
    </source>
</evidence>
<dbReference type="InterPro" id="IPR036390">
    <property type="entry name" value="WH_DNA-bd_sf"/>
</dbReference>
<evidence type="ECO:0000256" key="12">
    <source>
        <dbReference type="ARBA" id="ARBA00031697"/>
    </source>
</evidence>
<evidence type="ECO:0000256" key="6">
    <source>
        <dbReference type="ARBA" id="ARBA00022636"/>
    </source>
</evidence>
<proteinExistence type="predicted"/>
<evidence type="ECO:0000256" key="5">
    <source>
        <dbReference type="ARBA" id="ARBA00022533"/>
    </source>
</evidence>
<dbReference type="InterPro" id="IPR036388">
    <property type="entry name" value="WH-like_DNA-bd_sf"/>
</dbReference>
<evidence type="ECO:0000256" key="10">
    <source>
        <dbReference type="ARBA" id="ARBA00023159"/>
    </source>
</evidence>
<comment type="subunit">
    <text evidence="2">Homodimer.</text>
</comment>
<accession>A0ABM7Q879</accession>
<evidence type="ECO:0000259" key="13">
    <source>
        <dbReference type="PROSITE" id="PS50042"/>
    </source>
</evidence>
<evidence type="ECO:0000256" key="8">
    <source>
        <dbReference type="ARBA" id="ARBA00023026"/>
    </source>
</evidence>
<dbReference type="EMBL" id="AP024545">
    <property type="protein sequence ID" value="BCT93591.1"/>
    <property type="molecule type" value="Genomic_DNA"/>
</dbReference>
<name>A0ABM7Q879_9GAMM</name>
<dbReference type="RefSeq" id="WP_213434502.1">
    <property type="nucleotide sequence ID" value="NZ_AP024545.1"/>
</dbReference>
<evidence type="ECO:0000313" key="15">
    <source>
        <dbReference type="Proteomes" id="UP000681317"/>
    </source>
</evidence>
<dbReference type="PANTHER" id="PTHR24567">
    <property type="entry name" value="CRP FAMILY TRANSCRIPTIONAL REGULATORY PROTEIN"/>
    <property type="match status" value="1"/>
</dbReference>
<dbReference type="Gene3D" id="2.60.120.10">
    <property type="entry name" value="Jelly Rolls"/>
    <property type="match status" value="1"/>
</dbReference>
<evidence type="ECO:0000256" key="2">
    <source>
        <dbReference type="ARBA" id="ARBA00011738"/>
    </source>
</evidence>
<protein>
    <recommendedName>
        <fullName evidence="3">CRP-like protein Clp</fullName>
    </recommendedName>
    <alternativeName>
        <fullName evidence="12">Catabolite activation-like protein</fullName>
    </alternativeName>
</protein>
<dbReference type="Gene3D" id="1.10.10.10">
    <property type="entry name" value="Winged helix-like DNA-binding domain superfamily/Winged helix DNA-binding domain"/>
    <property type="match status" value="1"/>
</dbReference>
<sequence>MPRKAHNGLLDKLPAGVCARLAPHLQLQELPVGKVLYEAGAAQNHMYFPRTGVISLLYSLESGDTTEVGMVGNEGVVGAALVVDSHSTPAHAVVQMGGQALCLKADVVIREFNRGEEFQILILRYTQVLLAQMAQNAVCNRYHNVEKQLCRWLLLYMDRMQSDHLAVTQETIAARLGVRREGVTEAAGRLQQAGVIQYARGRIRILDRQALELRSCECYRAVKQEYERLLSNMPWSTLAD</sequence>
<evidence type="ECO:0000256" key="1">
    <source>
        <dbReference type="ARBA" id="ARBA00004496"/>
    </source>
</evidence>
<keyword evidence="11" id="KW-0804">Transcription</keyword>
<evidence type="ECO:0000256" key="3">
    <source>
        <dbReference type="ARBA" id="ARBA00020769"/>
    </source>
</evidence>
<keyword evidence="6" id="KW-0973">c-di-GMP</keyword>
<keyword evidence="15" id="KW-1185">Reference proteome</keyword>
<dbReference type="InterPro" id="IPR014710">
    <property type="entry name" value="RmlC-like_jellyroll"/>
</dbReference>
<dbReference type="Pfam" id="PF00027">
    <property type="entry name" value="cNMP_binding"/>
    <property type="match status" value="1"/>
</dbReference>
<dbReference type="PANTHER" id="PTHR24567:SF74">
    <property type="entry name" value="HTH-TYPE TRANSCRIPTIONAL REGULATOR ARCR"/>
    <property type="match status" value="1"/>
</dbReference>
<dbReference type="Pfam" id="PF13545">
    <property type="entry name" value="HTH_Crp_2"/>
    <property type="match status" value="1"/>
</dbReference>
<dbReference type="InterPro" id="IPR012318">
    <property type="entry name" value="HTH_CRP"/>
</dbReference>
<keyword evidence="5" id="KW-0021">Allosteric enzyme</keyword>
<dbReference type="SMART" id="SM00100">
    <property type="entry name" value="cNMP"/>
    <property type="match status" value="1"/>
</dbReference>
<dbReference type="SUPFAM" id="SSF46785">
    <property type="entry name" value="Winged helix' DNA-binding domain"/>
    <property type="match status" value="1"/>
</dbReference>
<comment type="subcellular location">
    <subcellularLocation>
        <location evidence="1">Cytoplasm</location>
    </subcellularLocation>
</comment>
<keyword evidence="8" id="KW-0843">Virulence</keyword>
<evidence type="ECO:0000256" key="7">
    <source>
        <dbReference type="ARBA" id="ARBA00023015"/>
    </source>
</evidence>
<dbReference type="InterPro" id="IPR000595">
    <property type="entry name" value="cNMP-bd_dom"/>
</dbReference>